<keyword evidence="1" id="KW-0472">Membrane</keyword>
<accession>A7NHV7</accession>
<evidence type="ECO:0000313" key="3">
    <source>
        <dbReference type="Proteomes" id="UP000000263"/>
    </source>
</evidence>
<dbReference type="HOGENOM" id="CLU_1925999_0_0_0"/>
<dbReference type="RefSeq" id="WP_012119484.1">
    <property type="nucleotide sequence ID" value="NC_009767.1"/>
</dbReference>
<keyword evidence="3" id="KW-1185">Reference proteome</keyword>
<keyword evidence="1" id="KW-0812">Transmembrane</keyword>
<feature type="transmembrane region" description="Helical" evidence="1">
    <location>
        <begin position="15"/>
        <end position="37"/>
    </location>
</feature>
<dbReference type="OrthoDB" id="9957181at2"/>
<dbReference type="EMBL" id="CP000804">
    <property type="protein sequence ID" value="ABU57054.1"/>
    <property type="molecule type" value="Genomic_DNA"/>
</dbReference>
<dbReference type="AlphaFoldDB" id="A7NHV7"/>
<evidence type="ECO:0000256" key="1">
    <source>
        <dbReference type="SAM" id="Phobius"/>
    </source>
</evidence>
<protein>
    <submittedName>
        <fullName evidence="2">Uncharacterized protein</fullName>
    </submittedName>
</protein>
<proteinExistence type="predicted"/>
<feature type="transmembrane region" description="Helical" evidence="1">
    <location>
        <begin position="43"/>
        <end position="64"/>
    </location>
</feature>
<gene>
    <name evidence="2" type="ordered locus">Rcas_0940</name>
</gene>
<name>A7NHV7_ROSCS</name>
<evidence type="ECO:0000313" key="2">
    <source>
        <dbReference type="EMBL" id="ABU57054.1"/>
    </source>
</evidence>
<dbReference type="KEGG" id="rca:Rcas_0940"/>
<dbReference type="Proteomes" id="UP000000263">
    <property type="component" value="Chromosome"/>
</dbReference>
<organism evidence="2 3">
    <name type="scientific">Roseiflexus castenholzii (strain DSM 13941 / HLO8)</name>
    <dbReference type="NCBI Taxonomy" id="383372"/>
    <lineage>
        <taxon>Bacteria</taxon>
        <taxon>Bacillati</taxon>
        <taxon>Chloroflexota</taxon>
        <taxon>Chloroflexia</taxon>
        <taxon>Chloroflexales</taxon>
        <taxon>Roseiflexineae</taxon>
        <taxon>Roseiflexaceae</taxon>
        <taxon>Roseiflexus</taxon>
    </lineage>
</organism>
<sequence>MIPLRNSLRQRRLRFPMLWMTGWTLTLAGIVLALLIWQIGAPWVAVLIGGSGALLSAAGGWWQWATRQCPPRRPTLFVIRHRQHQAMRLLRSIEADLSCHIEIVEMLVRQVDAMDGSVNDNHDRGRRGEGV</sequence>
<keyword evidence="1" id="KW-1133">Transmembrane helix</keyword>
<reference evidence="2 3" key="1">
    <citation type="submission" date="2007-08" db="EMBL/GenBank/DDBJ databases">
        <title>Complete sequence of Roseiflexus castenholzii DSM 13941.</title>
        <authorList>
            <consortium name="US DOE Joint Genome Institute"/>
            <person name="Copeland A."/>
            <person name="Lucas S."/>
            <person name="Lapidus A."/>
            <person name="Barry K."/>
            <person name="Glavina del Rio T."/>
            <person name="Dalin E."/>
            <person name="Tice H."/>
            <person name="Pitluck S."/>
            <person name="Thompson L.S."/>
            <person name="Brettin T."/>
            <person name="Bruce D."/>
            <person name="Detter J.C."/>
            <person name="Han C."/>
            <person name="Tapia R."/>
            <person name="Schmutz J."/>
            <person name="Larimer F."/>
            <person name="Land M."/>
            <person name="Hauser L."/>
            <person name="Kyrpides N."/>
            <person name="Mikhailova N."/>
            <person name="Bryant D.A."/>
            <person name="Hanada S."/>
            <person name="Tsukatani Y."/>
            <person name="Richardson P."/>
        </authorList>
    </citation>
    <scope>NUCLEOTIDE SEQUENCE [LARGE SCALE GENOMIC DNA]</scope>
    <source>
        <strain evidence="3">DSM 13941 / HLO8</strain>
    </source>
</reference>
<dbReference type="STRING" id="383372.Rcas_0940"/>